<dbReference type="Pfam" id="PF03467">
    <property type="entry name" value="Smg4_UPF3"/>
    <property type="match status" value="1"/>
</dbReference>
<comment type="subcellular location">
    <subcellularLocation>
        <location evidence="1">Nucleus</location>
    </subcellularLocation>
</comment>
<dbReference type="CDD" id="cd12455">
    <property type="entry name" value="RRM_like_Smg4_UPF3"/>
    <property type="match status" value="1"/>
</dbReference>
<dbReference type="PANTHER" id="PTHR13112:SF5">
    <property type="entry name" value="REGULATOR OF NONSENSE TRANSCRIPTS UPF3"/>
    <property type="match status" value="1"/>
</dbReference>
<gene>
    <name evidence="7" type="ORF">O6P43_001837</name>
</gene>
<evidence type="ECO:0000313" key="8">
    <source>
        <dbReference type="Proteomes" id="UP001163823"/>
    </source>
</evidence>
<feature type="region of interest" description="Disordered" evidence="5">
    <location>
        <begin position="419"/>
        <end position="473"/>
    </location>
</feature>
<dbReference type="InterPro" id="IPR012677">
    <property type="entry name" value="Nucleotide-bd_a/b_plait_sf"/>
</dbReference>
<feature type="compositionally biased region" description="Basic and acidic residues" evidence="5">
    <location>
        <begin position="218"/>
        <end position="240"/>
    </location>
</feature>
<dbReference type="EMBL" id="JARAOO010000001">
    <property type="protein sequence ID" value="KAJ7982750.1"/>
    <property type="molecule type" value="Genomic_DNA"/>
</dbReference>
<evidence type="ECO:0000256" key="3">
    <source>
        <dbReference type="ARBA" id="ARBA00023161"/>
    </source>
</evidence>
<dbReference type="GO" id="GO:0003729">
    <property type="term" value="F:mRNA binding"/>
    <property type="evidence" value="ECO:0007669"/>
    <property type="project" value="TreeGrafter"/>
</dbReference>
<comment type="similarity">
    <text evidence="2">Belongs to the RENT3 family.</text>
</comment>
<evidence type="ECO:0000256" key="4">
    <source>
        <dbReference type="ARBA" id="ARBA00023242"/>
    </source>
</evidence>
<protein>
    <submittedName>
        <fullName evidence="7">Regulator of nonsense transcripts UPF3</fullName>
    </submittedName>
</protein>
<feature type="domain" description="UPF3" evidence="6">
    <location>
        <begin position="36"/>
        <end position="185"/>
    </location>
</feature>
<keyword evidence="8" id="KW-1185">Reference proteome</keyword>
<evidence type="ECO:0000259" key="6">
    <source>
        <dbReference type="Pfam" id="PF03467"/>
    </source>
</evidence>
<dbReference type="GO" id="GO:0005737">
    <property type="term" value="C:cytoplasm"/>
    <property type="evidence" value="ECO:0007669"/>
    <property type="project" value="TreeGrafter"/>
</dbReference>
<organism evidence="7 8">
    <name type="scientific">Quillaja saponaria</name>
    <name type="common">Soap bark tree</name>
    <dbReference type="NCBI Taxonomy" id="32244"/>
    <lineage>
        <taxon>Eukaryota</taxon>
        <taxon>Viridiplantae</taxon>
        <taxon>Streptophyta</taxon>
        <taxon>Embryophyta</taxon>
        <taxon>Tracheophyta</taxon>
        <taxon>Spermatophyta</taxon>
        <taxon>Magnoliopsida</taxon>
        <taxon>eudicotyledons</taxon>
        <taxon>Gunneridae</taxon>
        <taxon>Pentapetalae</taxon>
        <taxon>rosids</taxon>
        <taxon>fabids</taxon>
        <taxon>Fabales</taxon>
        <taxon>Quillajaceae</taxon>
        <taxon>Quillaja</taxon>
    </lineage>
</organism>
<dbReference type="GO" id="GO:0045727">
    <property type="term" value="P:positive regulation of translation"/>
    <property type="evidence" value="ECO:0007669"/>
    <property type="project" value="TreeGrafter"/>
</dbReference>
<name>A0AAD7VP75_QUISA</name>
<dbReference type="InterPro" id="IPR005120">
    <property type="entry name" value="UPF3_dom"/>
</dbReference>
<dbReference type="InterPro" id="IPR039722">
    <property type="entry name" value="Upf3"/>
</dbReference>
<dbReference type="Proteomes" id="UP001163823">
    <property type="component" value="Chromosome 1"/>
</dbReference>
<evidence type="ECO:0000256" key="5">
    <source>
        <dbReference type="SAM" id="MobiDB-lite"/>
    </source>
</evidence>
<evidence type="ECO:0000256" key="2">
    <source>
        <dbReference type="ARBA" id="ARBA00005991"/>
    </source>
</evidence>
<feature type="region of interest" description="Disordered" evidence="5">
    <location>
        <begin position="323"/>
        <end position="407"/>
    </location>
</feature>
<feature type="compositionally biased region" description="Polar residues" evidence="5">
    <location>
        <begin position="323"/>
        <end position="338"/>
    </location>
</feature>
<proteinExistence type="inferred from homology"/>
<reference evidence="7 8" key="1">
    <citation type="journal article" date="2023" name="Science">
        <title>Elucidation of the pathway for biosynthesis of saponin adjuvants from the soapbark tree.</title>
        <authorList>
            <person name="Reed J."/>
            <person name="Orme A."/>
            <person name="El-Demerdash A."/>
            <person name="Owen C."/>
            <person name="Martin L.B.B."/>
            <person name="Misra R.C."/>
            <person name="Kikuchi S."/>
            <person name="Rejzek M."/>
            <person name="Martin A.C."/>
            <person name="Harkess A."/>
            <person name="Leebens-Mack J."/>
            <person name="Louveau T."/>
            <person name="Stephenson M.J."/>
            <person name="Osbourn A."/>
        </authorList>
    </citation>
    <scope>NUCLEOTIDE SEQUENCE [LARGE SCALE GENOMIC DNA]</scope>
    <source>
        <strain evidence="7">S10</strain>
    </source>
</reference>
<dbReference type="GO" id="GO:0000184">
    <property type="term" value="P:nuclear-transcribed mRNA catabolic process, nonsense-mediated decay"/>
    <property type="evidence" value="ECO:0007669"/>
    <property type="project" value="UniProtKB-KW"/>
</dbReference>
<accession>A0AAD7VP75</accession>
<dbReference type="GO" id="GO:0005730">
    <property type="term" value="C:nucleolus"/>
    <property type="evidence" value="ECO:0007669"/>
    <property type="project" value="TreeGrafter"/>
</dbReference>
<dbReference type="InterPro" id="IPR035979">
    <property type="entry name" value="RBD_domain_sf"/>
</dbReference>
<dbReference type="AlphaFoldDB" id="A0AAD7VP75"/>
<dbReference type="PANTHER" id="PTHR13112">
    <property type="entry name" value="UPF3 REGULATOR OF NONSENSE TRANSCRIPTS-LIKE PROTEIN"/>
    <property type="match status" value="1"/>
</dbReference>
<keyword evidence="4" id="KW-0539">Nucleus</keyword>
<feature type="compositionally biased region" description="Basic and acidic residues" evidence="5">
    <location>
        <begin position="439"/>
        <end position="449"/>
    </location>
</feature>
<feature type="region of interest" description="Disordered" evidence="5">
    <location>
        <begin position="192"/>
        <end position="240"/>
    </location>
</feature>
<dbReference type="SUPFAM" id="SSF54928">
    <property type="entry name" value="RNA-binding domain, RBD"/>
    <property type="match status" value="1"/>
</dbReference>
<comment type="caution">
    <text evidence="7">The sequence shown here is derived from an EMBL/GenBank/DDBJ whole genome shotgun (WGS) entry which is preliminary data.</text>
</comment>
<keyword evidence="3" id="KW-0866">Nonsense-mediated mRNA decay</keyword>
<evidence type="ECO:0000313" key="7">
    <source>
        <dbReference type="EMBL" id="KAJ7982750.1"/>
    </source>
</evidence>
<dbReference type="Gene3D" id="3.30.70.330">
    <property type="match status" value="1"/>
</dbReference>
<dbReference type="KEGG" id="qsa:O6P43_001837"/>
<evidence type="ECO:0000256" key="1">
    <source>
        <dbReference type="ARBA" id="ARBA00004123"/>
    </source>
</evidence>
<sequence length="473" mass="52733">MDQQNPIWSSPPYHHCHPSLRGTEFGVNFLGKEGRKLKESDLFQQLEDQFSGRYNWLSFRPGKNSQKHQRYSRAYIGFKHPEDVYQFAEFFDGHVFVSEKGAQHKAIVEYAPSQRVPKQCTKKDGREGTIYKDPDYLEFLKLIAKPAEHLPSAEIQLERKEAEQAGAAKETLIVTPLMEYVRHKRAVGNGAQVSAVTKVSRRNRAVQPSWPGSTNSKRGSEKKKYIQKDSSKSASTKDKSAFTVLSRREVQGIVGSVSGIPLTAVSGNKKILLLKGREQEIPHVLDDTLQQQSVSYVRNASLSEPNQNQRREASGRLIRSILLNNGARQSQSTSTVQPPENGKRPPRPVNARASDEKFTKIDMPGTGVVVEKQQKRTRNKDRPDRGVWTPLRRSDVSNASDSPVETKDVKYGIRSGEISASASGGSQKHFGRRGGTPIMKDDGLSEGKSSKRGVTAHGALEKQVWIQKSFSGS</sequence>